<reference evidence="1" key="1">
    <citation type="submission" date="2024-01" db="EMBL/GenBank/DDBJ databases">
        <authorList>
            <person name="Webb A."/>
        </authorList>
    </citation>
    <scope>NUCLEOTIDE SEQUENCE</scope>
    <source>
        <strain evidence="1">Pm1</strain>
    </source>
</reference>
<proteinExistence type="predicted"/>
<dbReference type="Proteomes" id="UP001162060">
    <property type="component" value="Unassembled WGS sequence"/>
</dbReference>
<name>A0AAV1TKE1_9STRA</name>
<protein>
    <submittedName>
        <fullName evidence="1">Uncharacterized protein</fullName>
    </submittedName>
</protein>
<sequence>MAPNNDDVVLDTYKEQDLIISQSETSGEQAVNFLNTLVGRESRPVDVIKPAGGIKLGDVKDPADAPHPNKTSKTLGLQKRHLDIDNFIRWMEDVHKYELEYDEFRVPESSVTVQKPKELMELLLLLRTRLEYEGAESTTRWLPDSLVELLQNS</sequence>
<dbReference type="AlphaFoldDB" id="A0AAV1TKE1"/>
<comment type="caution">
    <text evidence="1">The sequence shown here is derived from an EMBL/GenBank/DDBJ whole genome shotgun (WGS) entry which is preliminary data.</text>
</comment>
<gene>
    <name evidence="1" type="ORF">PM001_LOCUS6748</name>
</gene>
<organism evidence="1 2">
    <name type="scientific">Peronospora matthiolae</name>
    <dbReference type="NCBI Taxonomy" id="2874970"/>
    <lineage>
        <taxon>Eukaryota</taxon>
        <taxon>Sar</taxon>
        <taxon>Stramenopiles</taxon>
        <taxon>Oomycota</taxon>
        <taxon>Peronosporomycetes</taxon>
        <taxon>Peronosporales</taxon>
        <taxon>Peronosporaceae</taxon>
        <taxon>Peronospora</taxon>
    </lineage>
</organism>
<evidence type="ECO:0000313" key="2">
    <source>
        <dbReference type="Proteomes" id="UP001162060"/>
    </source>
</evidence>
<evidence type="ECO:0000313" key="1">
    <source>
        <dbReference type="EMBL" id="CAK7920600.1"/>
    </source>
</evidence>
<accession>A0AAV1TKE1</accession>
<dbReference type="EMBL" id="CAKLBY020000052">
    <property type="protein sequence ID" value="CAK7920600.1"/>
    <property type="molecule type" value="Genomic_DNA"/>
</dbReference>